<dbReference type="CDD" id="cd06550">
    <property type="entry name" value="TM_ABC_iron-siderophores_like"/>
    <property type="match status" value="1"/>
</dbReference>
<evidence type="ECO:0000313" key="10">
    <source>
        <dbReference type="Proteomes" id="UP000886757"/>
    </source>
</evidence>
<reference evidence="9" key="2">
    <citation type="journal article" date="2021" name="PeerJ">
        <title>Extensive microbial diversity within the chicken gut microbiome revealed by metagenomics and culture.</title>
        <authorList>
            <person name="Gilroy R."/>
            <person name="Ravi A."/>
            <person name="Getino M."/>
            <person name="Pursley I."/>
            <person name="Horton D.L."/>
            <person name="Alikhan N.F."/>
            <person name="Baker D."/>
            <person name="Gharbi K."/>
            <person name="Hall N."/>
            <person name="Watson M."/>
            <person name="Adriaenssens E.M."/>
            <person name="Foster-Nyarko E."/>
            <person name="Jarju S."/>
            <person name="Secka A."/>
            <person name="Antonio M."/>
            <person name="Oren A."/>
            <person name="Chaudhuri R.R."/>
            <person name="La Ragione R."/>
            <person name="Hildebrand F."/>
            <person name="Pallen M.J."/>
        </authorList>
    </citation>
    <scope>NUCLEOTIDE SEQUENCE</scope>
    <source>
        <strain evidence="9">ChiSjej4B22-8148</strain>
    </source>
</reference>
<feature type="transmembrane region" description="Helical" evidence="8">
    <location>
        <begin position="239"/>
        <end position="262"/>
    </location>
</feature>
<feature type="transmembrane region" description="Helical" evidence="8">
    <location>
        <begin position="310"/>
        <end position="329"/>
    </location>
</feature>
<keyword evidence="5 8" id="KW-0812">Transmembrane</keyword>
<comment type="similarity">
    <text evidence="2">Belongs to the binding-protein-dependent transport system permease family. FecCD subfamily.</text>
</comment>
<name>A0A9D1AF59_9FIRM</name>
<evidence type="ECO:0000256" key="2">
    <source>
        <dbReference type="ARBA" id="ARBA00007935"/>
    </source>
</evidence>
<reference evidence="9" key="1">
    <citation type="submission" date="2020-10" db="EMBL/GenBank/DDBJ databases">
        <authorList>
            <person name="Gilroy R."/>
        </authorList>
    </citation>
    <scope>NUCLEOTIDE SEQUENCE</scope>
    <source>
        <strain evidence="9">ChiSjej4B22-8148</strain>
    </source>
</reference>
<feature type="transmembrane region" description="Helical" evidence="8">
    <location>
        <begin position="282"/>
        <end position="298"/>
    </location>
</feature>
<feature type="transmembrane region" description="Helical" evidence="8">
    <location>
        <begin position="148"/>
        <end position="169"/>
    </location>
</feature>
<protein>
    <submittedName>
        <fullName evidence="9">Iron ABC transporter permease</fullName>
    </submittedName>
</protein>
<evidence type="ECO:0000256" key="7">
    <source>
        <dbReference type="ARBA" id="ARBA00023136"/>
    </source>
</evidence>
<evidence type="ECO:0000256" key="3">
    <source>
        <dbReference type="ARBA" id="ARBA00022448"/>
    </source>
</evidence>
<gene>
    <name evidence="9" type="ORF">IAB31_12995</name>
</gene>
<dbReference type="PANTHER" id="PTHR30472:SF70">
    <property type="entry name" value="MOLYBDATE IMPORT SYSTEM PERMEASE PROTEIN MOLB"/>
    <property type="match status" value="1"/>
</dbReference>
<dbReference type="AlphaFoldDB" id="A0A9D1AF59"/>
<proteinExistence type="inferred from homology"/>
<dbReference type="GO" id="GO:0033214">
    <property type="term" value="P:siderophore-iron import into cell"/>
    <property type="evidence" value="ECO:0007669"/>
    <property type="project" value="TreeGrafter"/>
</dbReference>
<evidence type="ECO:0000256" key="8">
    <source>
        <dbReference type="SAM" id="Phobius"/>
    </source>
</evidence>
<comment type="caution">
    <text evidence="9">The sequence shown here is derived from an EMBL/GenBank/DDBJ whole genome shotgun (WGS) entry which is preliminary data.</text>
</comment>
<feature type="transmembrane region" description="Helical" evidence="8">
    <location>
        <begin position="200"/>
        <end position="218"/>
    </location>
</feature>
<evidence type="ECO:0000256" key="5">
    <source>
        <dbReference type="ARBA" id="ARBA00022692"/>
    </source>
</evidence>
<dbReference type="EMBL" id="DVGK01000152">
    <property type="protein sequence ID" value="HIR14824.1"/>
    <property type="molecule type" value="Genomic_DNA"/>
</dbReference>
<organism evidence="9 10">
    <name type="scientific">Candidatus Choladousia intestinavium</name>
    <dbReference type="NCBI Taxonomy" id="2840727"/>
    <lineage>
        <taxon>Bacteria</taxon>
        <taxon>Bacillati</taxon>
        <taxon>Bacillota</taxon>
        <taxon>Clostridia</taxon>
        <taxon>Lachnospirales</taxon>
        <taxon>Lachnospiraceae</taxon>
        <taxon>Lachnospiraceae incertae sedis</taxon>
        <taxon>Candidatus Choladousia</taxon>
    </lineage>
</organism>
<dbReference type="InterPro" id="IPR037294">
    <property type="entry name" value="ABC_BtuC-like"/>
</dbReference>
<keyword evidence="3" id="KW-0813">Transport</keyword>
<dbReference type="Pfam" id="PF01032">
    <property type="entry name" value="FecCD"/>
    <property type="match status" value="1"/>
</dbReference>
<keyword evidence="7 8" id="KW-0472">Membrane</keyword>
<feature type="transmembrane region" description="Helical" evidence="8">
    <location>
        <begin position="97"/>
        <end position="116"/>
    </location>
</feature>
<dbReference type="GO" id="GO:0005886">
    <property type="term" value="C:plasma membrane"/>
    <property type="evidence" value="ECO:0007669"/>
    <property type="project" value="UniProtKB-SubCell"/>
</dbReference>
<evidence type="ECO:0000256" key="1">
    <source>
        <dbReference type="ARBA" id="ARBA00004651"/>
    </source>
</evidence>
<dbReference type="FunFam" id="1.10.3470.10:FF:000001">
    <property type="entry name" value="Vitamin B12 ABC transporter permease BtuC"/>
    <property type="match status" value="1"/>
</dbReference>
<comment type="subcellular location">
    <subcellularLocation>
        <location evidence="1">Cell membrane</location>
        <topology evidence="1">Multi-pass membrane protein</topology>
    </subcellularLocation>
</comment>
<evidence type="ECO:0000256" key="4">
    <source>
        <dbReference type="ARBA" id="ARBA00022475"/>
    </source>
</evidence>
<dbReference type="Proteomes" id="UP000886757">
    <property type="component" value="Unassembled WGS sequence"/>
</dbReference>
<feature type="transmembrane region" description="Helical" evidence="8">
    <location>
        <begin position="122"/>
        <end position="141"/>
    </location>
</feature>
<dbReference type="GO" id="GO:0022857">
    <property type="term" value="F:transmembrane transporter activity"/>
    <property type="evidence" value="ECO:0007669"/>
    <property type="project" value="InterPro"/>
</dbReference>
<evidence type="ECO:0000256" key="6">
    <source>
        <dbReference type="ARBA" id="ARBA00022989"/>
    </source>
</evidence>
<sequence>MKRNYRLIFGSAVLLLTAAAALSLLMGRYEIRGADVFKIFLARIMPVEKTWSELTENMVMLVRLPRILTAILTGAALSVAGASYQCIFRNPMAAPDILGASTGAGFGAALAILMGLSKAQVTLSAFLASLLCVSLVILSAKVCKGNQVLNLVLAGIMVSSLFQAGTSYLKLIADPDNALPEITYWFMGSLAGVTTGDLQYVWLPILVGMAPVFLLRWKMNLLTMDENEAKTMGVNTKRLRILMILASTLMTAAAVSVSGMIGWIGLVIPHMARKLAGNDCRHLIPLSAVLGGFFLLCVDDLGRNLYSTELPLGIITSVIGAPFFLYLMARKGEWN</sequence>
<evidence type="ECO:0000313" key="9">
    <source>
        <dbReference type="EMBL" id="HIR14824.1"/>
    </source>
</evidence>
<dbReference type="SUPFAM" id="SSF81345">
    <property type="entry name" value="ABC transporter involved in vitamin B12 uptake, BtuC"/>
    <property type="match status" value="1"/>
</dbReference>
<keyword evidence="6 8" id="KW-1133">Transmembrane helix</keyword>
<accession>A0A9D1AF59</accession>
<dbReference type="Gene3D" id="1.10.3470.10">
    <property type="entry name" value="ABC transporter involved in vitamin B12 uptake, BtuC"/>
    <property type="match status" value="1"/>
</dbReference>
<dbReference type="PANTHER" id="PTHR30472">
    <property type="entry name" value="FERRIC ENTEROBACTIN TRANSPORT SYSTEM PERMEASE PROTEIN"/>
    <property type="match status" value="1"/>
</dbReference>
<dbReference type="InterPro" id="IPR000522">
    <property type="entry name" value="ABC_transptr_permease_BtuC"/>
</dbReference>
<keyword evidence="4" id="KW-1003">Cell membrane</keyword>
<feature type="transmembrane region" description="Helical" evidence="8">
    <location>
        <begin position="67"/>
        <end position="85"/>
    </location>
</feature>